<evidence type="ECO:0000313" key="2">
    <source>
        <dbReference type="EMBL" id="GLI28566.1"/>
    </source>
</evidence>
<keyword evidence="1" id="KW-0812">Transmembrane</keyword>
<evidence type="ECO:0000313" key="3">
    <source>
        <dbReference type="Proteomes" id="UP001144396"/>
    </source>
</evidence>
<dbReference type="EMBL" id="BSDP01000001">
    <property type="protein sequence ID" value="GLI28566.1"/>
    <property type="molecule type" value="Genomic_DNA"/>
</dbReference>
<organism evidence="2 3">
    <name type="scientific">Agromyces rhizosphaerae</name>
    <dbReference type="NCBI Taxonomy" id="88374"/>
    <lineage>
        <taxon>Bacteria</taxon>
        <taxon>Bacillati</taxon>
        <taxon>Actinomycetota</taxon>
        <taxon>Actinomycetes</taxon>
        <taxon>Micrococcales</taxon>
        <taxon>Microbacteriaceae</taxon>
        <taxon>Agromyces</taxon>
    </lineage>
</organism>
<feature type="transmembrane region" description="Helical" evidence="1">
    <location>
        <begin position="291"/>
        <end position="311"/>
    </location>
</feature>
<reference evidence="2" key="1">
    <citation type="submission" date="2022-12" db="EMBL/GenBank/DDBJ databases">
        <title>Reference genome sequencing for broad-spectrum identification of bacterial and archaeal isolates by mass spectrometry.</title>
        <authorList>
            <person name="Sekiguchi Y."/>
            <person name="Tourlousse D.M."/>
        </authorList>
    </citation>
    <scope>NUCLEOTIDE SEQUENCE</scope>
    <source>
        <strain evidence="2">14</strain>
    </source>
</reference>
<dbReference type="RefSeq" id="WP_281886053.1">
    <property type="nucleotide sequence ID" value="NZ_BSDP01000001.1"/>
</dbReference>
<comment type="caution">
    <text evidence="2">The sequence shown here is derived from an EMBL/GenBank/DDBJ whole genome shotgun (WGS) entry which is preliminary data.</text>
</comment>
<keyword evidence="1" id="KW-1133">Transmembrane helix</keyword>
<dbReference type="Proteomes" id="UP001144396">
    <property type="component" value="Unassembled WGS sequence"/>
</dbReference>
<protein>
    <submittedName>
        <fullName evidence="2">Uncharacterized protein</fullName>
    </submittedName>
</protein>
<feature type="transmembrane region" description="Helical" evidence="1">
    <location>
        <begin position="264"/>
        <end position="285"/>
    </location>
</feature>
<accession>A0A9W6CYY5</accession>
<keyword evidence="1" id="KW-0472">Membrane</keyword>
<sequence length="334" mass="37228">MDTALYFPYIRVPQSAWFSQVLLYWDQAATIVPREMISDPENLDPYMRELQEARLLTLLEPENEIWEVREDAFSEGFLRVLGERQIPDTAEKRSLIHAGKVSHELFSELEDRGLAAYAHGPEWSTWYEVESSTAEQYMAYLAAVMSAKLENSLPVTDRSASIAAMGNVERPVAQSLAELRYAVVNEALPTPLGPVPPNELRDFKEKYHEELRRCRVYLDGQLADVAAKPTAELQVAKLKDVNRAIEDDVAKLVEQMNRRRWPRVAFRGFGAVAAGVLTGATAVAIADTALMIGLAVGAGVINFGTLAHRAVEMAREPRFDPRAPLVYAALGSKQ</sequence>
<keyword evidence="3" id="KW-1185">Reference proteome</keyword>
<name>A0A9W6CYY5_9MICO</name>
<gene>
    <name evidence="2" type="ORF">ARHIZOSPH14_28080</name>
</gene>
<evidence type="ECO:0000256" key="1">
    <source>
        <dbReference type="SAM" id="Phobius"/>
    </source>
</evidence>
<dbReference type="AlphaFoldDB" id="A0A9W6CYY5"/>
<proteinExistence type="predicted"/>